<keyword evidence="6" id="KW-0472">Membrane</keyword>
<comment type="subcellular location">
    <subcellularLocation>
        <location evidence="6">Cell membrane</location>
        <topology evidence="6">Lipid-anchor</topology>
        <orientation evidence="6">Cytoplasmic side</orientation>
    </subcellularLocation>
</comment>
<sequence length="1116" mass="126736">MIRQGSIDDINAQQFLKISNYEDTVRQLDIYYAIVKRQLLRFQSPITGLFPVLSSDLHVASVRDSIYCAAAVWGLYQAYRRIDDDRGKSHELGQSTVKCMRGILECWIKQSARVEAFKTRQSAAHALHVKFHLTTGEPVLSDEEYHHLQIDVVSLYLLFLVQMITAGLQIIYTQDEVAFVQNLVYYVERAYRTPDFGMWERGSKYNDGKPEIHASSIGMAKAALEAINGCNLFGDKGASWSVVYVDIDAHNRNRSIFETMLPRESSSKGVDAALLPTISFPAFATHEELLVQLTKNNILSRLQGRYGFKRFSRDGYKCALEDPNRRYYHEGELKEFEGIESEWPLFYVMMIIDGVFRTLPEQVEEYQKLLKSRIYMDEYGDPVIPWYYYVPREGIENERSEPYSVRRMPANQADDSVNKGGLFLWAQSLFVLAQLLTGGLLHVNELDPIRRYLPSYNRPRRAGRYSAFQGTATDLVVQVVLIAESMRLQAMMGTYGIQTQTPHEVEPVQGTATDLVVQVVLIAESMRLQAMMGTYGIQTQTPHEVEPVQVCSSTQLVHVYRELGVCPKLKLTGRPIRPVGSLGTSKIYRVCGMTVLCYPLIFEVSEFYLYRDMALLIDDIKTELQFVGKYWRLSGRPTVCLLVREEHMRDPHFKQMLDLFAMLKKGHCDGVKVRLGRLQNLISSSCIEHLDFMSQGEFPSEMFSQFRQLEHEYIGYQSLTDVPRTLTYREEDLNCEEYKHKPTHDVVHALRSTNNIFAQCQLWGILLEREGPMYEVNGKTALESLKGLYHSAGVLRHWRAVRYCSSLLNHTVDSISPFITTVLVNGKQLTVGVIGRKETVFDKPMTPGEIQSVMYSTIQPYDVIGAVLQQEIVLYCGRLIGTNPDMFRGILKIRVGWVLEAIRTYLRLSPREGRAEAPLESLSPYRLRTLLHKVLTVSDWADEQGLTPLQRRELEGCLCRVPKHFYIQVWDILLRTPKGIIVQGHAIPAQPTLVNMSRSELSFALLVEAALVRVESAPRRQLCVELLCVLATILRRNPELYLQQPLDLDQLLDDAHYTYAKDSGMSESEARGRGGLSAAAPAVTLGYLARAVVNSVLQAAAAPHLQPAPDDSCLVS</sequence>
<proteinExistence type="inferred from homology"/>
<keyword evidence="6" id="KW-0636">Prenylation</keyword>
<keyword evidence="9" id="KW-0808">Transferase</keyword>
<comment type="similarity">
    <text evidence="2 6">Belongs to the phosphorylase b kinase regulatory chain family.</text>
</comment>
<evidence type="ECO:0000313" key="9">
    <source>
        <dbReference type="EMBL" id="KPJ12709.1"/>
    </source>
</evidence>
<keyword evidence="5 6" id="KW-0119">Carbohydrate metabolism</keyword>
<feature type="domain" description="GH15-like" evidence="7">
    <location>
        <begin position="27"/>
        <end position="897"/>
    </location>
</feature>
<evidence type="ECO:0000256" key="6">
    <source>
        <dbReference type="RuleBase" id="RU364123"/>
    </source>
</evidence>
<dbReference type="PANTHER" id="PTHR10749:SF8">
    <property type="entry name" value="PHOSPHORYLASE B KINASE REGULATORY SUBUNIT BETA"/>
    <property type="match status" value="1"/>
</dbReference>
<dbReference type="InterPro" id="IPR008928">
    <property type="entry name" value="6-hairpin_glycosidase_sf"/>
</dbReference>
<dbReference type="EMBL" id="KQ460709">
    <property type="protein sequence ID" value="KPJ12709.1"/>
    <property type="molecule type" value="Genomic_DNA"/>
</dbReference>
<dbReference type="Proteomes" id="UP000053240">
    <property type="component" value="Unassembled WGS sequence"/>
</dbReference>
<keyword evidence="4 6" id="KW-0112">Calmodulin-binding</keyword>
<accession>A0A0N1I6T3</accession>
<dbReference type="InterPro" id="IPR008734">
    <property type="entry name" value="PHK_A/B_su"/>
</dbReference>
<organism evidence="9 10">
    <name type="scientific">Papilio machaon</name>
    <name type="common">Old World swallowtail butterfly</name>
    <dbReference type="NCBI Taxonomy" id="76193"/>
    <lineage>
        <taxon>Eukaryota</taxon>
        <taxon>Metazoa</taxon>
        <taxon>Ecdysozoa</taxon>
        <taxon>Arthropoda</taxon>
        <taxon>Hexapoda</taxon>
        <taxon>Insecta</taxon>
        <taxon>Pterygota</taxon>
        <taxon>Neoptera</taxon>
        <taxon>Endopterygota</taxon>
        <taxon>Lepidoptera</taxon>
        <taxon>Glossata</taxon>
        <taxon>Ditrysia</taxon>
        <taxon>Papilionoidea</taxon>
        <taxon>Papilionidae</taxon>
        <taxon>Papilioninae</taxon>
        <taxon>Papilio</taxon>
    </lineage>
</organism>
<dbReference type="STRING" id="76193.A0A0N1I6T3"/>
<evidence type="ECO:0000256" key="5">
    <source>
        <dbReference type="ARBA" id="ARBA00023277"/>
    </source>
</evidence>
<dbReference type="InterPro" id="IPR011613">
    <property type="entry name" value="GH15-like"/>
</dbReference>
<evidence type="ECO:0000259" key="7">
    <source>
        <dbReference type="Pfam" id="PF00723"/>
    </source>
</evidence>
<evidence type="ECO:0000256" key="1">
    <source>
        <dbReference type="ARBA" id="ARBA00005131"/>
    </source>
</evidence>
<evidence type="ECO:0000256" key="4">
    <source>
        <dbReference type="ARBA" id="ARBA00022860"/>
    </source>
</evidence>
<dbReference type="Pfam" id="PF00723">
    <property type="entry name" value="Glyco_hydro_15"/>
    <property type="match status" value="1"/>
</dbReference>
<dbReference type="AlphaFoldDB" id="A0A0N1I6T3"/>
<dbReference type="GO" id="GO:0005516">
    <property type="term" value="F:calmodulin binding"/>
    <property type="evidence" value="ECO:0007669"/>
    <property type="project" value="UniProtKB-KW"/>
</dbReference>
<name>A0A0N1I6T3_PAPMA</name>
<evidence type="ECO:0000313" key="10">
    <source>
        <dbReference type="Proteomes" id="UP000053240"/>
    </source>
</evidence>
<dbReference type="InterPro" id="IPR012341">
    <property type="entry name" value="6hp_glycosidase-like_sf"/>
</dbReference>
<dbReference type="Gene3D" id="1.50.10.10">
    <property type="match status" value="1"/>
</dbReference>
<gene>
    <name evidence="9" type="ORF">RR48_02611</name>
</gene>
<dbReference type="PANTHER" id="PTHR10749">
    <property type="entry name" value="PHOSPHORYLASE B KINASE REGULATORY SUBUNIT"/>
    <property type="match status" value="1"/>
</dbReference>
<comment type="pathway">
    <text evidence="1 6">Glycan biosynthesis; glycogen metabolism.</text>
</comment>
<evidence type="ECO:0000256" key="3">
    <source>
        <dbReference type="ARBA" id="ARBA00022600"/>
    </source>
</evidence>
<dbReference type="GO" id="GO:0005886">
    <property type="term" value="C:plasma membrane"/>
    <property type="evidence" value="ECO:0007669"/>
    <property type="project" value="UniProtKB-SubCell"/>
</dbReference>
<dbReference type="SUPFAM" id="SSF48208">
    <property type="entry name" value="Six-hairpin glycosidases"/>
    <property type="match status" value="1"/>
</dbReference>
<keyword evidence="10" id="KW-1185">Reference proteome</keyword>
<dbReference type="Pfam" id="PF19292">
    <property type="entry name" value="KPBB_C"/>
    <property type="match status" value="1"/>
</dbReference>
<protein>
    <recommendedName>
        <fullName evidence="6">Phosphorylase b kinase regulatory subunit</fullName>
    </recommendedName>
</protein>
<dbReference type="UniPathway" id="UPA00163"/>
<comment type="function">
    <text evidence="6">Phosphorylase b kinase catalyzes the phosphorylation of serine in certain substrates, including troponin I.</text>
</comment>
<dbReference type="FunCoup" id="A0A0N1I6T3">
    <property type="interactions" value="183"/>
</dbReference>
<keyword evidence="6" id="KW-1003">Cell membrane</keyword>
<keyword evidence="3 6" id="KW-0321">Glycogen metabolism</keyword>
<evidence type="ECO:0000259" key="8">
    <source>
        <dbReference type="Pfam" id="PF19292"/>
    </source>
</evidence>
<dbReference type="InParanoid" id="A0A0N1I6T3"/>
<evidence type="ECO:0000256" key="2">
    <source>
        <dbReference type="ARBA" id="ARBA00007128"/>
    </source>
</evidence>
<reference evidence="9 10" key="1">
    <citation type="journal article" date="2015" name="Nat. Commun.">
        <title>Outbred genome sequencing and CRISPR/Cas9 gene editing in butterflies.</title>
        <authorList>
            <person name="Li X."/>
            <person name="Fan D."/>
            <person name="Zhang W."/>
            <person name="Liu G."/>
            <person name="Zhang L."/>
            <person name="Zhao L."/>
            <person name="Fang X."/>
            <person name="Chen L."/>
            <person name="Dong Y."/>
            <person name="Chen Y."/>
            <person name="Ding Y."/>
            <person name="Zhao R."/>
            <person name="Feng M."/>
            <person name="Zhu Y."/>
            <person name="Feng Y."/>
            <person name="Jiang X."/>
            <person name="Zhu D."/>
            <person name="Xiang H."/>
            <person name="Feng X."/>
            <person name="Li S."/>
            <person name="Wang J."/>
            <person name="Zhang G."/>
            <person name="Kronforst M.R."/>
            <person name="Wang W."/>
        </authorList>
    </citation>
    <scope>NUCLEOTIDE SEQUENCE [LARGE SCALE GENOMIC DNA]</scope>
    <source>
        <strain evidence="9">Ya'a_city_454_Pm</strain>
        <tissue evidence="9">Whole body</tissue>
    </source>
</reference>
<dbReference type="InterPro" id="IPR045583">
    <property type="entry name" value="KPBA/B_C"/>
</dbReference>
<keyword evidence="6" id="KW-0449">Lipoprotein</keyword>
<dbReference type="GO" id="GO:0005977">
    <property type="term" value="P:glycogen metabolic process"/>
    <property type="evidence" value="ECO:0007669"/>
    <property type="project" value="UniProtKB-UniPathway"/>
</dbReference>
<keyword evidence="9" id="KW-0418">Kinase</keyword>
<feature type="domain" description="Phosphorylase b kinase regulatory subunit alpha/beta C-terminal" evidence="8">
    <location>
        <begin position="949"/>
        <end position="1055"/>
    </location>
</feature>
<dbReference type="GO" id="GO:0005964">
    <property type="term" value="C:phosphorylase kinase complex"/>
    <property type="evidence" value="ECO:0007669"/>
    <property type="project" value="TreeGrafter"/>
</dbReference>
<dbReference type="GO" id="GO:0016301">
    <property type="term" value="F:kinase activity"/>
    <property type="evidence" value="ECO:0007669"/>
    <property type="project" value="UniProtKB-KW"/>
</dbReference>